<proteinExistence type="predicted"/>
<protein>
    <submittedName>
        <fullName evidence="3">Uncharacterized protein</fullName>
    </submittedName>
</protein>
<feature type="compositionally biased region" description="Basic residues" evidence="2">
    <location>
        <begin position="225"/>
        <end position="238"/>
    </location>
</feature>
<feature type="region of interest" description="Disordered" evidence="2">
    <location>
        <begin position="214"/>
        <end position="271"/>
    </location>
</feature>
<dbReference type="InParanoid" id="S8FHA8"/>
<feature type="compositionally biased region" description="Basic and acidic residues" evidence="2">
    <location>
        <begin position="669"/>
        <end position="679"/>
    </location>
</feature>
<sequence length="1220" mass="129761">MSSLSLGLDMGFGEEHYPESLPLSDLLDLQGLVDDQAAPGPGDFSSFLNPHSYGTATMLAAGGPKFPFKGQVAFASADGFGTDGGQYFMQTVAGAIASPADFSGIAAPIGGVLDLNTSYGSPVPTTYTPTMSAMCMSPSLSNVGTSFNCSTPALTASDTLTTTDQSMLLYGSSDTAFNSAPPTMSVVEESILSKAFRAATASIMPSLLTGETAGFTVPSTPGPSHKQRPSSKAPRRKQVSSTSQRVRGVAQKKKSKPRNKQMDIGEPGPDGRTPCLQVGKFKYCLCTDATGEKCAYRSERQTDLDRHKMTHCADRNHEQHICCGVPVEHAAAYGIEDVSNAYLWNGWWMPISRRQSSHMGDSESSSPLDDTPVRSRRDSDQPRRGHRSSKDRDKTYVGSSTRELARLMVYQEREAKDLRKTLASVSEQLKLETQRADEAEIRAREAALRFKNMHDAKVQAQQDAERHKQTLELYKMQLDNAQREINKAQQIIDTLEAQRIEAEEVAARARTTARKLKEEKLATLAREEGRREGYEEGLAQGRSLGFEDGRAEGFARGRAAAARSARRYAEELPETPVDEQSVVDEPAAQQAGSGSSPDEYPSPRPRYMRSRSLREGSERAGSPGPSRAMSPRPMPAEPPKAKSPEIRPIPVNFAQSPGHPPNVFLPDNHIPKMDEDGRIRLPPQHELGPAPSPPPSLTLQNAANPPPNERPIMVPPPGTAMSSDSDASTTTAPFELLGPPVAPSAWNKERPHVLSAIAEERERSSSMSSPSVHGGGGSPFAPSSGSTFYQPLRAQASIASSLGRYDDNSRNPTQNYYTNPRAHSPDSTRMMNPQAPASPASLHPPSERHSRTSSLSPDFNIEIQPPSGPESVNSESAPMTPNLLSADNLPPMPSSAEPTESMSQTPAQIMGMPGFIPPPPGQGTAPIVLTELPPGFQPIGPPMPQSAFPSMGGSQPPGSYTGSMGPAGVPLPPSTYGGTPSVVGSSVPQVNYPATEPVIPHLKSSAGGQSAVRYSRTALRDSSSDSDDAVSSAMGSVDSLTTPPTRQRRLSKPTGPLYQEAPVPANVVYPVPPTPRSTSSRSTAAAKVPLPPSVAGSVTSPASTMGYPYSQTPYSRSTVTLDAGRTPAPTNRPMSPMMGSARGTPAPLPVQSPRLSPYDIRPGSPGDDLTRANTVANAFPQVASPRTSTAPLGSPVIPSMPEPSTAGAAKGKKGKKKKGK</sequence>
<feature type="compositionally biased region" description="Polar residues" evidence="2">
    <location>
        <begin position="355"/>
        <end position="368"/>
    </location>
</feature>
<dbReference type="AlphaFoldDB" id="S8FHA8"/>
<feature type="compositionally biased region" description="Basic residues" evidence="2">
    <location>
        <begin position="1210"/>
        <end position="1220"/>
    </location>
</feature>
<dbReference type="EMBL" id="KE504146">
    <property type="protein sequence ID" value="EPT00796.1"/>
    <property type="molecule type" value="Genomic_DNA"/>
</dbReference>
<keyword evidence="4" id="KW-1185">Reference proteome</keyword>
<feature type="compositionally biased region" description="Polar residues" evidence="2">
    <location>
        <begin position="896"/>
        <end position="907"/>
    </location>
</feature>
<feature type="compositionally biased region" description="Basic and acidic residues" evidence="2">
    <location>
        <begin position="747"/>
        <end position="764"/>
    </location>
</feature>
<feature type="region of interest" description="Disordered" evidence="2">
    <location>
        <begin position="566"/>
        <end position="788"/>
    </location>
</feature>
<feature type="compositionally biased region" description="Basic residues" evidence="2">
    <location>
        <begin position="250"/>
        <end position="259"/>
    </location>
</feature>
<feature type="compositionally biased region" description="Low complexity" evidence="2">
    <location>
        <begin position="833"/>
        <end position="844"/>
    </location>
</feature>
<dbReference type="STRING" id="743788.S8FHA8"/>
<feature type="compositionally biased region" description="Polar residues" evidence="2">
    <location>
        <begin position="952"/>
        <end position="962"/>
    </location>
</feature>
<feature type="compositionally biased region" description="Low complexity" evidence="2">
    <location>
        <begin position="1029"/>
        <end position="1039"/>
    </location>
</feature>
<feature type="compositionally biased region" description="Polar residues" evidence="2">
    <location>
        <begin position="870"/>
        <end position="885"/>
    </location>
</feature>
<accession>S8FHA8</accession>
<feature type="coiled-coil region" evidence="1">
    <location>
        <begin position="415"/>
        <end position="519"/>
    </location>
</feature>
<gene>
    <name evidence="3" type="ORF">FOMPIDRAFT_1049307</name>
</gene>
<feature type="compositionally biased region" description="Basic and acidic residues" evidence="2">
    <location>
        <begin position="371"/>
        <end position="395"/>
    </location>
</feature>
<feature type="compositionally biased region" description="Polar residues" evidence="2">
    <location>
        <begin position="1096"/>
        <end position="1120"/>
    </location>
</feature>
<feature type="compositionally biased region" description="Low complexity" evidence="2">
    <location>
        <begin position="719"/>
        <end position="732"/>
    </location>
</feature>
<feature type="region of interest" description="Disordered" evidence="2">
    <location>
        <begin position="355"/>
        <end position="399"/>
    </location>
</feature>
<dbReference type="OrthoDB" id="3268221at2759"/>
<feature type="region of interest" description="Disordered" evidence="2">
    <location>
        <begin position="800"/>
        <end position="1220"/>
    </location>
</feature>
<dbReference type="eggNOG" id="ENOG502SQ6Z">
    <property type="taxonomic scope" value="Eukaryota"/>
</dbReference>
<evidence type="ECO:0000313" key="4">
    <source>
        <dbReference type="Proteomes" id="UP000015241"/>
    </source>
</evidence>
<evidence type="ECO:0000256" key="1">
    <source>
        <dbReference type="SAM" id="Coils"/>
    </source>
</evidence>
<name>S8FHA8_FOMSC</name>
<feature type="compositionally biased region" description="Low complexity" evidence="2">
    <location>
        <begin position="1076"/>
        <end position="1086"/>
    </location>
</feature>
<dbReference type="Proteomes" id="UP000015241">
    <property type="component" value="Unassembled WGS sequence"/>
</dbReference>
<reference evidence="3 4" key="1">
    <citation type="journal article" date="2012" name="Science">
        <title>The Paleozoic origin of enzymatic lignin decomposition reconstructed from 31 fungal genomes.</title>
        <authorList>
            <person name="Floudas D."/>
            <person name="Binder M."/>
            <person name="Riley R."/>
            <person name="Barry K."/>
            <person name="Blanchette R.A."/>
            <person name="Henrissat B."/>
            <person name="Martinez A.T."/>
            <person name="Otillar R."/>
            <person name="Spatafora J.W."/>
            <person name="Yadav J.S."/>
            <person name="Aerts A."/>
            <person name="Benoit I."/>
            <person name="Boyd A."/>
            <person name="Carlson A."/>
            <person name="Copeland A."/>
            <person name="Coutinho P.M."/>
            <person name="de Vries R.P."/>
            <person name="Ferreira P."/>
            <person name="Findley K."/>
            <person name="Foster B."/>
            <person name="Gaskell J."/>
            <person name="Glotzer D."/>
            <person name="Gorecki P."/>
            <person name="Heitman J."/>
            <person name="Hesse C."/>
            <person name="Hori C."/>
            <person name="Igarashi K."/>
            <person name="Jurgens J.A."/>
            <person name="Kallen N."/>
            <person name="Kersten P."/>
            <person name="Kohler A."/>
            <person name="Kuees U."/>
            <person name="Kumar T.K.A."/>
            <person name="Kuo A."/>
            <person name="LaButti K."/>
            <person name="Larrondo L.F."/>
            <person name="Lindquist E."/>
            <person name="Ling A."/>
            <person name="Lombard V."/>
            <person name="Lucas S."/>
            <person name="Lundell T."/>
            <person name="Martin R."/>
            <person name="McLaughlin D.J."/>
            <person name="Morgenstern I."/>
            <person name="Morin E."/>
            <person name="Murat C."/>
            <person name="Nagy L.G."/>
            <person name="Nolan M."/>
            <person name="Ohm R.A."/>
            <person name="Patyshakuliyeva A."/>
            <person name="Rokas A."/>
            <person name="Ruiz-Duenas F.J."/>
            <person name="Sabat G."/>
            <person name="Salamov A."/>
            <person name="Samejima M."/>
            <person name="Schmutz J."/>
            <person name="Slot J.C."/>
            <person name="St John F."/>
            <person name="Stenlid J."/>
            <person name="Sun H."/>
            <person name="Sun S."/>
            <person name="Syed K."/>
            <person name="Tsang A."/>
            <person name="Wiebenga A."/>
            <person name="Young D."/>
            <person name="Pisabarro A."/>
            <person name="Eastwood D.C."/>
            <person name="Martin F."/>
            <person name="Cullen D."/>
            <person name="Grigoriev I.V."/>
            <person name="Hibbett D.S."/>
        </authorList>
    </citation>
    <scope>NUCLEOTIDE SEQUENCE</scope>
    <source>
        <strain evidence="4">FP-58527</strain>
    </source>
</reference>
<evidence type="ECO:0000313" key="3">
    <source>
        <dbReference type="EMBL" id="EPT00796.1"/>
    </source>
</evidence>
<feature type="compositionally biased region" description="Pro residues" evidence="2">
    <location>
        <begin position="704"/>
        <end position="718"/>
    </location>
</feature>
<evidence type="ECO:0000256" key="2">
    <source>
        <dbReference type="SAM" id="MobiDB-lite"/>
    </source>
</evidence>
<organism evidence="3 4">
    <name type="scientific">Fomitopsis schrenkii</name>
    <name type="common">Brown rot fungus</name>
    <dbReference type="NCBI Taxonomy" id="2126942"/>
    <lineage>
        <taxon>Eukaryota</taxon>
        <taxon>Fungi</taxon>
        <taxon>Dikarya</taxon>
        <taxon>Basidiomycota</taxon>
        <taxon>Agaricomycotina</taxon>
        <taxon>Agaricomycetes</taxon>
        <taxon>Polyporales</taxon>
        <taxon>Fomitopsis</taxon>
    </lineage>
</organism>
<feature type="compositionally biased region" description="Pro residues" evidence="2">
    <location>
        <begin position="935"/>
        <end position="944"/>
    </location>
</feature>
<keyword evidence="1" id="KW-0175">Coiled coil</keyword>
<feature type="compositionally biased region" description="Polar residues" evidence="2">
    <location>
        <begin position="976"/>
        <end position="989"/>
    </location>
</feature>
<dbReference type="HOGENOM" id="CLU_268723_0_0_1"/>